<dbReference type="InterPro" id="IPR043128">
    <property type="entry name" value="Rev_trsase/Diguanyl_cyclase"/>
</dbReference>
<dbReference type="CDD" id="cd01949">
    <property type="entry name" value="GGDEF"/>
    <property type="match status" value="1"/>
</dbReference>
<dbReference type="PANTHER" id="PTHR44757:SF2">
    <property type="entry name" value="BIOFILM ARCHITECTURE MAINTENANCE PROTEIN MBAA"/>
    <property type="match status" value="1"/>
</dbReference>
<dbReference type="Pfam" id="PF00563">
    <property type="entry name" value="EAL"/>
    <property type="match status" value="1"/>
</dbReference>
<dbReference type="InterPro" id="IPR042240">
    <property type="entry name" value="CHASE_sf"/>
</dbReference>
<evidence type="ECO:0000256" key="2">
    <source>
        <dbReference type="ARBA" id="ARBA00022692"/>
    </source>
</evidence>
<feature type="domain" description="EAL" evidence="7">
    <location>
        <begin position="492"/>
        <end position="746"/>
    </location>
</feature>
<feature type="domain" description="CHASE" evidence="6">
    <location>
        <begin position="117"/>
        <end position="207"/>
    </location>
</feature>
<dbReference type="InterPro" id="IPR029787">
    <property type="entry name" value="Nucleotide_cyclase"/>
</dbReference>
<reference evidence="9 10" key="1">
    <citation type="submission" date="2020-03" db="EMBL/GenBank/DDBJ databases">
        <authorList>
            <person name="Wang L."/>
            <person name="He N."/>
            <person name="Li Y."/>
            <person name="Fang Y."/>
            <person name="Zhang F."/>
        </authorList>
    </citation>
    <scope>NUCLEOTIDE SEQUENCE [LARGE SCALE GENOMIC DNA]</scope>
    <source>
        <strain evidence="10">hsmgli-8</strain>
    </source>
</reference>
<dbReference type="InterPro" id="IPR001633">
    <property type="entry name" value="EAL_dom"/>
</dbReference>
<evidence type="ECO:0000256" key="4">
    <source>
        <dbReference type="ARBA" id="ARBA00023136"/>
    </source>
</evidence>
<dbReference type="InterPro" id="IPR006189">
    <property type="entry name" value="CHASE_dom"/>
</dbReference>
<dbReference type="EMBL" id="JAAVJI010000008">
    <property type="protein sequence ID" value="NJP02011.1"/>
    <property type="molecule type" value="Genomic_DNA"/>
</dbReference>
<dbReference type="InterPro" id="IPR000160">
    <property type="entry name" value="GGDEF_dom"/>
</dbReference>
<dbReference type="Pfam" id="PF03924">
    <property type="entry name" value="CHASE"/>
    <property type="match status" value="1"/>
</dbReference>
<evidence type="ECO:0000259" key="7">
    <source>
        <dbReference type="PROSITE" id="PS50883"/>
    </source>
</evidence>
<protein>
    <submittedName>
        <fullName evidence="9">EAL domain-containing protein</fullName>
    </submittedName>
</protein>
<dbReference type="SMART" id="SM01079">
    <property type="entry name" value="CHASE"/>
    <property type="match status" value="1"/>
</dbReference>
<dbReference type="SUPFAM" id="SSF141868">
    <property type="entry name" value="EAL domain-like"/>
    <property type="match status" value="1"/>
</dbReference>
<comment type="subcellular location">
    <subcellularLocation>
        <location evidence="1">Membrane</location>
    </subcellularLocation>
</comment>
<dbReference type="PANTHER" id="PTHR44757">
    <property type="entry name" value="DIGUANYLATE CYCLASE DGCP"/>
    <property type="match status" value="1"/>
</dbReference>
<dbReference type="SUPFAM" id="SSF55073">
    <property type="entry name" value="Nucleotide cyclase"/>
    <property type="match status" value="1"/>
</dbReference>
<dbReference type="Gene3D" id="3.30.70.270">
    <property type="match status" value="1"/>
</dbReference>
<dbReference type="RefSeq" id="WP_168084584.1">
    <property type="nucleotide sequence ID" value="NZ_JAAVJI010000008.1"/>
</dbReference>
<organism evidence="9 10">
    <name type="scientific">Pseudomonas quercus</name>
    <dbReference type="NCBI Taxonomy" id="2722792"/>
    <lineage>
        <taxon>Bacteria</taxon>
        <taxon>Pseudomonadati</taxon>
        <taxon>Pseudomonadota</taxon>
        <taxon>Gammaproteobacteria</taxon>
        <taxon>Pseudomonadales</taxon>
        <taxon>Pseudomonadaceae</taxon>
        <taxon>Pseudomonas</taxon>
    </lineage>
</organism>
<keyword evidence="4 5" id="KW-0472">Membrane</keyword>
<dbReference type="SMART" id="SM00052">
    <property type="entry name" value="EAL"/>
    <property type="match status" value="1"/>
</dbReference>
<evidence type="ECO:0000256" key="5">
    <source>
        <dbReference type="SAM" id="Phobius"/>
    </source>
</evidence>
<dbReference type="Gene3D" id="3.20.20.450">
    <property type="entry name" value="EAL domain"/>
    <property type="match status" value="1"/>
</dbReference>
<evidence type="ECO:0000256" key="1">
    <source>
        <dbReference type="ARBA" id="ARBA00004370"/>
    </source>
</evidence>
<proteinExistence type="predicted"/>
<dbReference type="Gene3D" id="3.30.450.350">
    <property type="entry name" value="CHASE domain"/>
    <property type="match status" value="1"/>
</dbReference>
<accession>A0ABX0YF15</accession>
<dbReference type="PROSITE" id="PS50883">
    <property type="entry name" value="EAL"/>
    <property type="match status" value="1"/>
</dbReference>
<dbReference type="CDD" id="cd01948">
    <property type="entry name" value="EAL"/>
    <property type="match status" value="1"/>
</dbReference>
<dbReference type="NCBIfam" id="TIGR00254">
    <property type="entry name" value="GGDEF"/>
    <property type="match status" value="1"/>
</dbReference>
<comment type="caution">
    <text evidence="9">The sequence shown here is derived from an EMBL/GenBank/DDBJ whole genome shotgun (WGS) entry which is preliminary data.</text>
</comment>
<evidence type="ECO:0000259" key="6">
    <source>
        <dbReference type="PROSITE" id="PS50839"/>
    </source>
</evidence>
<gene>
    <name evidence="9" type="ORF">HBH25_14270</name>
</gene>
<sequence>MTFFNLAAHPSARSIRRAIALLPVGILVVALIMALCIGQLDVRHAKREMRADVRLRLAAIGAQAQSHVRSAFSESEGLAQLIAVDGDISAPRFSGMVRQLTATIPYLSHIVLAPGDVVRDVYPREDNEGLIGVDLSTLSTQVALLERSRQERRSVLAGPLRLHQGGTGLIFRRPVFTSGHLGQAQYWGTLSIVAGVKGLLDATGITDQAGLEIALRGCDGRGGEGAMIWGDPALFDAHNVVADIDVPGGQWQLAARPVGGWPTIGLMNSQLFELCLIGGLLLALFCALLARGQLLLTRRNNDLKHEVAERQQAEAELARIAHYDSVTQLPNRVLFRHHLDQHVQDTTPGYRFSVLLLDIDGFKVINDTLGHVMGDLLLQQAAQRLEQHILPGDSLARLGGDEFGFIFLHAEGATPAAVRVEHLVQAMQQPFDLQGNAALVSASIGVALYPTDGSCAADLLRHADTAMYSAKEAGRNGLCFYQPAMTSAIRARVVLEHALRRALHNEEFEVWYQPKVHLRTGVVTGAEALLRWRDPTQGMVYPDVFIPIAERTGLIIPIGQWVVNEVCRQQQAWRQRGVFDGRVAINVAAPQIDRSDLVACVLAALAQYQLPAAALEVEVTESLLMESPERAREALARLQAEGVSTAIDDFGTGHSSLAYLKLLPVNHLKIDRAFVRDLPHDLTYGAITEAIISLGQALAFDITAEGVETAEQCTFLQQAGCAYGQGYYFGRPMPASAFEGWLAKRAVGHASVASQALQHP</sequence>
<evidence type="ECO:0000256" key="3">
    <source>
        <dbReference type="ARBA" id="ARBA00022989"/>
    </source>
</evidence>
<keyword evidence="3 5" id="KW-1133">Transmembrane helix</keyword>
<dbReference type="InterPro" id="IPR035919">
    <property type="entry name" value="EAL_sf"/>
</dbReference>
<dbReference type="InterPro" id="IPR052155">
    <property type="entry name" value="Biofilm_reg_signaling"/>
</dbReference>
<dbReference type="Proteomes" id="UP000746535">
    <property type="component" value="Unassembled WGS sequence"/>
</dbReference>
<evidence type="ECO:0000313" key="10">
    <source>
        <dbReference type="Proteomes" id="UP000746535"/>
    </source>
</evidence>
<name>A0ABX0YF15_9PSED</name>
<dbReference type="SMART" id="SM00267">
    <property type="entry name" value="GGDEF"/>
    <property type="match status" value="1"/>
</dbReference>
<dbReference type="PROSITE" id="PS50887">
    <property type="entry name" value="GGDEF"/>
    <property type="match status" value="1"/>
</dbReference>
<feature type="transmembrane region" description="Helical" evidence="5">
    <location>
        <begin position="271"/>
        <end position="290"/>
    </location>
</feature>
<evidence type="ECO:0000259" key="8">
    <source>
        <dbReference type="PROSITE" id="PS50887"/>
    </source>
</evidence>
<keyword evidence="10" id="KW-1185">Reference proteome</keyword>
<feature type="transmembrane region" description="Helical" evidence="5">
    <location>
        <begin position="20"/>
        <end position="40"/>
    </location>
</feature>
<dbReference type="Pfam" id="PF00990">
    <property type="entry name" value="GGDEF"/>
    <property type="match status" value="1"/>
</dbReference>
<feature type="domain" description="GGDEF" evidence="8">
    <location>
        <begin position="350"/>
        <end position="483"/>
    </location>
</feature>
<evidence type="ECO:0000313" key="9">
    <source>
        <dbReference type="EMBL" id="NJP02011.1"/>
    </source>
</evidence>
<dbReference type="PROSITE" id="PS50839">
    <property type="entry name" value="CHASE"/>
    <property type="match status" value="1"/>
</dbReference>
<keyword evidence="2 5" id="KW-0812">Transmembrane</keyword>